<dbReference type="GO" id="GO:0008830">
    <property type="term" value="F:dTDP-4-dehydrorhamnose 3,5-epimerase activity"/>
    <property type="evidence" value="ECO:0007669"/>
    <property type="project" value="UniProtKB-UniRule"/>
</dbReference>
<dbReference type="PANTHER" id="PTHR21047:SF2">
    <property type="entry name" value="THYMIDINE DIPHOSPHO-4-KETO-RHAMNOSE 3,5-EPIMERASE"/>
    <property type="match status" value="1"/>
</dbReference>
<comment type="similarity">
    <text evidence="5">Belongs to the dTDP-4-dehydrorhamnose 3,5-epimerase family.</text>
</comment>
<dbReference type="Pfam" id="PF00908">
    <property type="entry name" value="dTDP_sugar_isom"/>
    <property type="match status" value="1"/>
</dbReference>
<dbReference type="EMBL" id="JAEPBG010000003">
    <property type="protein sequence ID" value="MBK4734953.1"/>
    <property type="molecule type" value="Genomic_DNA"/>
</dbReference>
<evidence type="ECO:0000313" key="6">
    <source>
        <dbReference type="EMBL" id="MBK4734953.1"/>
    </source>
</evidence>
<comment type="pathway">
    <text evidence="5">Carbohydrate biosynthesis; dTDP-L-rhamnose biosynthesis.</text>
</comment>
<dbReference type="PANTHER" id="PTHR21047">
    <property type="entry name" value="DTDP-6-DEOXY-D-GLUCOSE-3,5 EPIMERASE"/>
    <property type="match status" value="1"/>
</dbReference>
<evidence type="ECO:0000256" key="5">
    <source>
        <dbReference type="RuleBase" id="RU364069"/>
    </source>
</evidence>
<accession>A0A934W6Z3</accession>
<evidence type="ECO:0000256" key="2">
    <source>
        <dbReference type="ARBA" id="ARBA00001997"/>
    </source>
</evidence>
<gene>
    <name evidence="6" type="primary">rfbC</name>
    <name evidence="6" type="ORF">JJB74_10075</name>
</gene>
<protein>
    <recommendedName>
        <fullName evidence="4 5">dTDP-4-dehydrorhamnose 3,5-epimerase</fullName>
        <ecNumber evidence="3 5">5.1.3.13</ecNumber>
    </recommendedName>
    <alternativeName>
        <fullName evidence="5">Thymidine diphospho-4-keto-rhamnose 3,5-epimerase</fullName>
    </alternativeName>
</protein>
<dbReference type="Proteomes" id="UP000622890">
    <property type="component" value="Unassembled WGS sequence"/>
</dbReference>
<dbReference type="Gene3D" id="2.60.120.10">
    <property type="entry name" value="Jelly Rolls"/>
    <property type="match status" value="1"/>
</dbReference>
<reference evidence="6" key="1">
    <citation type="submission" date="2021-01" db="EMBL/GenBank/DDBJ databases">
        <title>Genome sequence of strain Noviherbaspirillum sp. DKR-6.</title>
        <authorList>
            <person name="Chaudhary D.K."/>
        </authorList>
    </citation>
    <scope>NUCLEOTIDE SEQUENCE</scope>
    <source>
        <strain evidence="6">DKR-6</strain>
    </source>
</reference>
<dbReference type="InterPro" id="IPR000888">
    <property type="entry name" value="RmlC-like"/>
</dbReference>
<sequence>MSYSYTPTSLPEVLLLEPQLRIEDGAILHECFNARDFVQATGFKNEFVQECLLKYRYGVVRSPHYQVHHQQGKLVRVGVGEVFHVVVDMRRYSPSFGRWVGMMLSASNQQQLWIPQGFAHGFAVLSGTAEIHIKSTDYLYPEHECRVRWDDPSIGIEWPAIGTPMLSPKDKAAPLLADASAFMENRQLARQRWGVQRQFCAPVQIAPRPWAPGVAGGTNHKSVE</sequence>
<comment type="catalytic activity">
    <reaction evidence="1 5">
        <text>dTDP-4-dehydro-6-deoxy-alpha-D-glucose = dTDP-4-dehydro-beta-L-rhamnose</text>
        <dbReference type="Rhea" id="RHEA:16969"/>
        <dbReference type="ChEBI" id="CHEBI:57649"/>
        <dbReference type="ChEBI" id="CHEBI:62830"/>
        <dbReference type="EC" id="5.1.3.13"/>
    </reaction>
</comment>
<dbReference type="CDD" id="cd00438">
    <property type="entry name" value="cupin_RmlC"/>
    <property type="match status" value="1"/>
</dbReference>
<comment type="caution">
    <text evidence="6">The sequence shown here is derived from an EMBL/GenBank/DDBJ whole genome shotgun (WGS) entry which is preliminary data.</text>
</comment>
<dbReference type="SUPFAM" id="SSF51182">
    <property type="entry name" value="RmlC-like cupins"/>
    <property type="match status" value="1"/>
</dbReference>
<dbReference type="InterPro" id="IPR014710">
    <property type="entry name" value="RmlC-like_jellyroll"/>
</dbReference>
<evidence type="ECO:0000256" key="4">
    <source>
        <dbReference type="ARBA" id="ARBA00019595"/>
    </source>
</evidence>
<dbReference type="NCBIfam" id="TIGR01221">
    <property type="entry name" value="rmlC"/>
    <property type="match status" value="1"/>
</dbReference>
<name>A0A934W6Z3_9BURK</name>
<dbReference type="AlphaFoldDB" id="A0A934W6Z3"/>
<evidence type="ECO:0000256" key="3">
    <source>
        <dbReference type="ARBA" id="ARBA00012098"/>
    </source>
</evidence>
<dbReference type="InterPro" id="IPR011051">
    <property type="entry name" value="RmlC_Cupin_sf"/>
</dbReference>
<evidence type="ECO:0000313" key="7">
    <source>
        <dbReference type="Proteomes" id="UP000622890"/>
    </source>
</evidence>
<keyword evidence="5 6" id="KW-0413">Isomerase</keyword>
<dbReference type="GO" id="GO:0019305">
    <property type="term" value="P:dTDP-rhamnose biosynthetic process"/>
    <property type="evidence" value="ECO:0007669"/>
    <property type="project" value="UniProtKB-UniRule"/>
</dbReference>
<keyword evidence="7" id="KW-1185">Reference proteome</keyword>
<dbReference type="GO" id="GO:0005829">
    <property type="term" value="C:cytosol"/>
    <property type="evidence" value="ECO:0007669"/>
    <property type="project" value="TreeGrafter"/>
</dbReference>
<proteinExistence type="inferred from homology"/>
<comment type="function">
    <text evidence="2 5">Catalyzes the epimerization of the C3' and C5'positions of dTDP-6-deoxy-D-xylo-4-hexulose, forming dTDP-6-deoxy-L-lyxo-4-hexulose.</text>
</comment>
<comment type="subunit">
    <text evidence="5">Homodimer.</text>
</comment>
<evidence type="ECO:0000256" key="1">
    <source>
        <dbReference type="ARBA" id="ARBA00001298"/>
    </source>
</evidence>
<dbReference type="GO" id="GO:0000271">
    <property type="term" value="P:polysaccharide biosynthetic process"/>
    <property type="evidence" value="ECO:0007669"/>
    <property type="project" value="TreeGrafter"/>
</dbReference>
<organism evidence="6 7">
    <name type="scientific">Noviherbaspirillum pedocola</name>
    <dbReference type="NCBI Taxonomy" id="2801341"/>
    <lineage>
        <taxon>Bacteria</taxon>
        <taxon>Pseudomonadati</taxon>
        <taxon>Pseudomonadota</taxon>
        <taxon>Betaproteobacteria</taxon>
        <taxon>Burkholderiales</taxon>
        <taxon>Oxalobacteraceae</taxon>
        <taxon>Noviherbaspirillum</taxon>
    </lineage>
</organism>
<dbReference type="EC" id="5.1.3.13" evidence="3 5"/>